<dbReference type="GO" id="GO:0008408">
    <property type="term" value="F:3'-5' exonuclease activity"/>
    <property type="evidence" value="ECO:0007669"/>
    <property type="project" value="InterPro"/>
</dbReference>
<dbReference type="InterPro" id="IPR050535">
    <property type="entry name" value="DNA_Repair-Maintenance_Comp"/>
</dbReference>
<feature type="domain" description="Nuclease SbcCD subunit D C-terminal" evidence="9">
    <location>
        <begin position="276"/>
        <end position="377"/>
    </location>
</feature>
<keyword evidence="7" id="KW-0235">DNA replication</keyword>
<evidence type="ECO:0000256" key="2">
    <source>
        <dbReference type="ARBA" id="ARBA00011322"/>
    </source>
</evidence>
<evidence type="ECO:0000256" key="1">
    <source>
        <dbReference type="ARBA" id="ARBA00010555"/>
    </source>
</evidence>
<feature type="domain" description="Calcineurin-like phosphoesterase" evidence="8">
    <location>
        <begin position="1"/>
        <end position="229"/>
    </location>
</feature>
<comment type="function">
    <text evidence="7">SbcCD cleaves DNA hairpin structures. These structures can inhibit DNA replication and are intermediates in certain DNA recombination reactions. The complex acts as a 3'-&gt;5' double strand exonuclease that can open hairpins. It also has a 5' single-strand endonuclease activity.</text>
</comment>
<keyword evidence="7" id="KW-0175">Coiled coil</keyword>
<dbReference type="SUPFAM" id="SSF56300">
    <property type="entry name" value="Metallo-dependent phosphatases"/>
    <property type="match status" value="1"/>
</dbReference>
<evidence type="ECO:0000256" key="7">
    <source>
        <dbReference type="RuleBase" id="RU363069"/>
    </source>
</evidence>
<dbReference type="PANTHER" id="PTHR30337:SF0">
    <property type="entry name" value="NUCLEASE SBCCD SUBUNIT D"/>
    <property type="match status" value="1"/>
</dbReference>
<sequence length="403" mass="46214">MKIVHTADWHIGKKLHKQDLAEDFELFINWLCLRIEDQKIDVLLISGDVFDLANPSNEAKSLYYQSLLKLKNLGLQIIITGGNHDSPAMLNAPKSILAELNVQVFGNLPKKIEDILVPIYNAKKEVELVVAALPFLRNKDLQTAEVAKNYEERLQNLKKGIAKYYTKAAELAERNYPKIPCIAMGHLFAHGVSTSESERDIQIGNQAAVESREFGNYFKYVALGHIHKPQQVKAEIPIHYSGSPIPLSFSERKDEKRILVINTEISFEPTSITIPVFRKLIKLKGSLKDIELKLNKLEKHSNLTHFIEIELVEEKYNPQLIFELNNCIENFTTEGYQIVKHRIHFKEKQQKLGALAKPNQNLSELKTKDVFEKRLLETELNQEQKSNLLSLLENMLQEIEETN</sequence>
<accession>A0A916ZSW0</accession>
<dbReference type="Proteomes" id="UP000599688">
    <property type="component" value="Unassembled WGS sequence"/>
</dbReference>
<dbReference type="Pfam" id="PF00149">
    <property type="entry name" value="Metallophos"/>
    <property type="match status" value="1"/>
</dbReference>
<dbReference type="InterPro" id="IPR041796">
    <property type="entry name" value="Mre11_N"/>
</dbReference>
<evidence type="ECO:0000256" key="3">
    <source>
        <dbReference type="ARBA" id="ARBA00013365"/>
    </source>
</evidence>
<evidence type="ECO:0000256" key="6">
    <source>
        <dbReference type="ARBA" id="ARBA00022839"/>
    </source>
</evidence>
<evidence type="ECO:0000259" key="9">
    <source>
        <dbReference type="Pfam" id="PF12320"/>
    </source>
</evidence>
<dbReference type="Gene3D" id="3.60.21.10">
    <property type="match status" value="1"/>
</dbReference>
<evidence type="ECO:0000259" key="8">
    <source>
        <dbReference type="Pfam" id="PF00149"/>
    </source>
</evidence>
<dbReference type="InterPro" id="IPR026843">
    <property type="entry name" value="SbcD_C"/>
</dbReference>
<dbReference type="GO" id="GO:0006260">
    <property type="term" value="P:DNA replication"/>
    <property type="evidence" value="ECO:0007669"/>
    <property type="project" value="UniProtKB-KW"/>
</dbReference>
<proteinExistence type="inferred from homology"/>
<evidence type="ECO:0000313" key="10">
    <source>
        <dbReference type="EMBL" id="GGE12227.1"/>
    </source>
</evidence>
<comment type="similarity">
    <text evidence="1 7">Belongs to the SbcD family.</text>
</comment>
<feature type="coiled-coil region" evidence="7">
    <location>
        <begin position="147"/>
        <end position="174"/>
    </location>
</feature>
<name>A0A916ZSW0_9FLAO</name>
<protein>
    <recommendedName>
        <fullName evidence="3 7">Nuclease SbcCD subunit D</fullName>
    </recommendedName>
</protein>
<dbReference type="InterPro" id="IPR029052">
    <property type="entry name" value="Metallo-depent_PP-like"/>
</dbReference>
<keyword evidence="11" id="KW-1185">Reference proteome</keyword>
<dbReference type="CDD" id="cd00840">
    <property type="entry name" value="MPP_Mre11_N"/>
    <property type="match status" value="1"/>
</dbReference>
<evidence type="ECO:0000256" key="4">
    <source>
        <dbReference type="ARBA" id="ARBA00022722"/>
    </source>
</evidence>
<keyword evidence="7" id="KW-0255">Endonuclease</keyword>
<dbReference type="InterPro" id="IPR004843">
    <property type="entry name" value="Calcineurin-like_PHP"/>
</dbReference>
<keyword evidence="6 7" id="KW-0269">Exonuclease</keyword>
<keyword evidence="5 7" id="KW-0378">Hydrolase</keyword>
<dbReference type="EMBL" id="BMGL01000006">
    <property type="protein sequence ID" value="GGE12227.1"/>
    <property type="molecule type" value="Genomic_DNA"/>
</dbReference>
<evidence type="ECO:0000256" key="5">
    <source>
        <dbReference type="ARBA" id="ARBA00022801"/>
    </source>
</evidence>
<dbReference type="GO" id="GO:0004519">
    <property type="term" value="F:endonuclease activity"/>
    <property type="evidence" value="ECO:0007669"/>
    <property type="project" value="UniProtKB-KW"/>
</dbReference>
<dbReference type="AlphaFoldDB" id="A0A916ZSW0"/>
<reference evidence="10 11" key="1">
    <citation type="journal article" date="2014" name="Int. J. Syst. Evol. Microbiol.">
        <title>Complete genome sequence of Corynebacterium casei LMG S-19264T (=DSM 44701T), isolated from a smear-ripened cheese.</title>
        <authorList>
            <consortium name="US DOE Joint Genome Institute (JGI-PGF)"/>
            <person name="Walter F."/>
            <person name="Albersmeier A."/>
            <person name="Kalinowski J."/>
            <person name="Ruckert C."/>
        </authorList>
    </citation>
    <scope>NUCLEOTIDE SEQUENCE [LARGE SCALE GENOMIC DNA]</scope>
    <source>
        <strain evidence="10 11">CGMCC 1.12925</strain>
    </source>
</reference>
<dbReference type="RefSeq" id="WP_188405914.1">
    <property type="nucleotide sequence ID" value="NZ_BMGL01000006.1"/>
</dbReference>
<keyword evidence="7" id="KW-0233">DNA recombination</keyword>
<comment type="caution">
    <text evidence="10">The sequence shown here is derived from an EMBL/GenBank/DDBJ whole genome shotgun (WGS) entry which is preliminary data.</text>
</comment>
<gene>
    <name evidence="7 10" type="primary">sbcD</name>
    <name evidence="10" type="ORF">GCM10010831_12060</name>
</gene>
<dbReference type="GO" id="GO:0006310">
    <property type="term" value="P:DNA recombination"/>
    <property type="evidence" value="ECO:0007669"/>
    <property type="project" value="UniProtKB-KW"/>
</dbReference>
<dbReference type="NCBIfam" id="TIGR00619">
    <property type="entry name" value="sbcd"/>
    <property type="match status" value="1"/>
</dbReference>
<dbReference type="PANTHER" id="PTHR30337">
    <property type="entry name" value="COMPONENT OF ATP-DEPENDENT DSDNA EXONUCLEASE"/>
    <property type="match status" value="1"/>
</dbReference>
<dbReference type="InterPro" id="IPR004593">
    <property type="entry name" value="SbcD"/>
</dbReference>
<organism evidence="10 11">
    <name type="scientific">Psychroflexus salis</name>
    <dbReference type="NCBI Taxonomy" id="1526574"/>
    <lineage>
        <taxon>Bacteria</taxon>
        <taxon>Pseudomonadati</taxon>
        <taxon>Bacteroidota</taxon>
        <taxon>Flavobacteriia</taxon>
        <taxon>Flavobacteriales</taxon>
        <taxon>Flavobacteriaceae</taxon>
        <taxon>Psychroflexus</taxon>
    </lineage>
</organism>
<dbReference type="Pfam" id="PF12320">
    <property type="entry name" value="SbcD_C"/>
    <property type="match status" value="1"/>
</dbReference>
<keyword evidence="4 7" id="KW-0540">Nuclease</keyword>
<evidence type="ECO:0000313" key="11">
    <source>
        <dbReference type="Proteomes" id="UP000599688"/>
    </source>
</evidence>
<comment type="subunit">
    <text evidence="2 7">Heterodimer of SbcC and SbcD.</text>
</comment>